<gene>
    <name evidence="4" type="ORF">ACFO8Q_17725</name>
</gene>
<name>A0ABV9Q7E5_9BACL</name>
<dbReference type="PANTHER" id="PTHR32089:SF112">
    <property type="entry name" value="LYSOZYME-LIKE PROTEIN-RELATED"/>
    <property type="match status" value="1"/>
</dbReference>
<protein>
    <submittedName>
        <fullName evidence="4">Methyl-accepting chemotaxis protein</fullName>
    </submittedName>
</protein>
<evidence type="ECO:0000313" key="5">
    <source>
        <dbReference type="Proteomes" id="UP001596002"/>
    </source>
</evidence>
<accession>A0ABV9Q7E5</accession>
<proteinExistence type="predicted"/>
<evidence type="ECO:0000259" key="3">
    <source>
        <dbReference type="PROSITE" id="PS50111"/>
    </source>
</evidence>
<comment type="caution">
    <text evidence="4">The sequence shown here is derived from an EMBL/GenBank/DDBJ whole genome shotgun (WGS) entry which is preliminary data.</text>
</comment>
<evidence type="ECO:0000313" key="4">
    <source>
        <dbReference type="EMBL" id="MFC4769172.1"/>
    </source>
</evidence>
<dbReference type="SMART" id="SM00283">
    <property type="entry name" value="MA"/>
    <property type="match status" value="1"/>
</dbReference>
<dbReference type="Gene3D" id="1.10.287.950">
    <property type="entry name" value="Methyl-accepting chemotaxis protein"/>
    <property type="match status" value="1"/>
</dbReference>
<reference evidence="5" key="1">
    <citation type="journal article" date="2019" name="Int. J. Syst. Evol. Microbiol.">
        <title>The Global Catalogue of Microorganisms (GCM) 10K type strain sequencing project: providing services to taxonomists for standard genome sequencing and annotation.</title>
        <authorList>
            <consortium name="The Broad Institute Genomics Platform"/>
            <consortium name="The Broad Institute Genome Sequencing Center for Infectious Disease"/>
            <person name="Wu L."/>
            <person name="Ma J."/>
        </authorList>
    </citation>
    <scope>NUCLEOTIDE SEQUENCE [LARGE SCALE GENOMIC DNA]</scope>
    <source>
        <strain evidence="5">WYCCWR 12678</strain>
    </source>
</reference>
<dbReference type="RefSeq" id="WP_380027386.1">
    <property type="nucleotide sequence ID" value="NZ_JBHSHC010000119.1"/>
</dbReference>
<dbReference type="EMBL" id="JBHSHC010000119">
    <property type="protein sequence ID" value="MFC4769172.1"/>
    <property type="molecule type" value="Genomic_DNA"/>
</dbReference>
<evidence type="ECO:0000256" key="1">
    <source>
        <dbReference type="ARBA" id="ARBA00023224"/>
    </source>
</evidence>
<sequence>MSEILKSLLAVAQILNKGLVIDCMVVITDTEKYLAYYPATAFDLKIQVGHPLRPGGINYTAVHEGRQVIKRVSRDVYGVPYIASGFPIVENGQVVGCLSTGMSIDLEERIESMANQLNEAVESIAGNVENLAKSSQELACTSQQVNASASLVQTRIEETSEMSELIKKISSQINILGINAAIEAARAGVHGRGFSIVAEEIRRLSDTTSHSTKNITQLLNEMNQRISMVVREMEKTTNYTIEQSTGVQELFSVIQLLKNMTLELSDIARTDTRIES</sequence>
<keyword evidence="5" id="KW-1185">Reference proteome</keyword>
<dbReference type="InterPro" id="IPR029151">
    <property type="entry name" value="Sensor-like_sf"/>
</dbReference>
<keyword evidence="1 2" id="KW-0807">Transducer</keyword>
<organism evidence="4 5">
    <name type="scientific">Effusibacillus consociatus</name>
    <dbReference type="NCBI Taxonomy" id="1117041"/>
    <lineage>
        <taxon>Bacteria</taxon>
        <taxon>Bacillati</taxon>
        <taxon>Bacillota</taxon>
        <taxon>Bacilli</taxon>
        <taxon>Bacillales</taxon>
        <taxon>Alicyclobacillaceae</taxon>
        <taxon>Effusibacillus</taxon>
    </lineage>
</organism>
<evidence type="ECO:0000256" key="2">
    <source>
        <dbReference type="PROSITE-ProRule" id="PRU00284"/>
    </source>
</evidence>
<dbReference type="Pfam" id="PF00015">
    <property type="entry name" value="MCPsignal"/>
    <property type="match status" value="1"/>
</dbReference>
<dbReference type="PANTHER" id="PTHR32089">
    <property type="entry name" value="METHYL-ACCEPTING CHEMOTAXIS PROTEIN MCPB"/>
    <property type="match status" value="1"/>
</dbReference>
<dbReference type="SUPFAM" id="SSF58104">
    <property type="entry name" value="Methyl-accepting chemotaxis protein (MCP) signaling domain"/>
    <property type="match status" value="1"/>
</dbReference>
<dbReference type="InterPro" id="IPR004089">
    <property type="entry name" value="MCPsignal_dom"/>
</dbReference>
<dbReference type="Proteomes" id="UP001596002">
    <property type="component" value="Unassembled WGS sequence"/>
</dbReference>
<feature type="domain" description="Methyl-accepting transducer" evidence="3">
    <location>
        <begin position="110"/>
        <end position="276"/>
    </location>
</feature>
<dbReference type="SUPFAM" id="SSF103190">
    <property type="entry name" value="Sensory domain-like"/>
    <property type="match status" value="1"/>
</dbReference>
<dbReference type="PROSITE" id="PS50111">
    <property type="entry name" value="CHEMOTAXIS_TRANSDUC_2"/>
    <property type="match status" value="1"/>
</dbReference>